<dbReference type="InterPro" id="IPR005475">
    <property type="entry name" value="Transketolase-like_Pyr-bd"/>
</dbReference>
<reference evidence="6" key="1">
    <citation type="journal article" date="2014" name="Gene">
        <title>Genome-guided analysis of transformation efficiency and carbon dioxide assimilation by Moorella thermoacetica Y72.</title>
        <authorList>
            <person name="Tsukahara K."/>
            <person name="Kita A."/>
            <person name="Nakashimada Y."/>
            <person name="Hoshino T."/>
            <person name="Murakami K."/>
        </authorList>
    </citation>
    <scope>NUCLEOTIDE SEQUENCE [LARGE SCALE GENOMIC DNA]</scope>
    <source>
        <strain evidence="6">Y72</strain>
    </source>
</reference>
<evidence type="ECO:0000256" key="4">
    <source>
        <dbReference type="ARBA" id="ARBA00023052"/>
    </source>
</evidence>
<evidence type="ECO:0000256" key="2">
    <source>
        <dbReference type="ARBA" id="ARBA00007131"/>
    </source>
</evidence>
<dbReference type="InterPro" id="IPR009014">
    <property type="entry name" value="Transketo_C/PFOR_II"/>
</dbReference>
<dbReference type="SUPFAM" id="SSF52922">
    <property type="entry name" value="TK C-terminal domain-like"/>
    <property type="match status" value="1"/>
</dbReference>
<dbReference type="Pfam" id="PF02780">
    <property type="entry name" value="Transketolase_C"/>
    <property type="match status" value="1"/>
</dbReference>
<evidence type="ECO:0000313" key="6">
    <source>
        <dbReference type="EMBL" id="GAF26011.1"/>
    </source>
</evidence>
<dbReference type="PROSITE" id="PS00802">
    <property type="entry name" value="TRANSKETOLASE_2"/>
    <property type="match status" value="1"/>
</dbReference>
<dbReference type="Gene3D" id="3.40.50.920">
    <property type="match status" value="1"/>
</dbReference>
<dbReference type="FunFam" id="3.40.50.970:FF:000129">
    <property type="entry name" value="Transketolase"/>
    <property type="match status" value="1"/>
</dbReference>
<keyword evidence="3" id="KW-0808">Transferase</keyword>
<organism evidence="6">
    <name type="scientific">Moorella thermoacetica Y72</name>
    <dbReference type="NCBI Taxonomy" id="1325331"/>
    <lineage>
        <taxon>Bacteria</taxon>
        <taxon>Bacillati</taxon>
        <taxon>Bacillota</taxon>
        <taxon>Clostridia</taxon>
        <taxon>Neomoorellales</taxon>
        <taxon>Neomoorellaceae</taxon>
        <taxon>Neomoorella</taxon>
    </lineage>
</organism>
<dbReference type="SMART" id="SM00861">
    <property type="entry name" value="Transket_pyr"/>
    <property type="match status" value="1"/>
</dbReference>
<gene>
    <name evidence="6" type="ORF">MTY_1348</name>
</gene>
<dbReference type="CDD" id="cd07033">
    <property type="entry name" value="TPP_PYR_DXS_TK_like"/>
    <property type="match status" value="1"/>
</dbReference>
<comment type="cofactor">
    <cofactor evidence="1">
        <name>thiamine diphosphate</name>
        <dbReference type="ChEBI" id="CHEBI:58937"/>
    </cofactor>
</comment>
<dbReference type="Pfam" id="PF02779">
    <property type="entry name" value="Transket_pyr"/>
    <property type="match status" value="1"/>
</dbReference>
<dbReference type="InterPro" id="IPR029061">
    <property type="entry name" value="THDP-binding"/>
</dbReference>
<evidence type="ECO:0000256" key="3">
    <source>
        <dbReference type="ARBA" id="ARBA00022679"/>
    </source>
</evidence>
<feature type="domain" description="Transketolase-like pyrimidine-binding" evidence="5">
    <location>
        <begin position="14"/>
        <end position="179"/>
    </location>
</feature>
<dbReference type="PANTHER" id="PTHR43825:SF1">
    <property type="entry name" value="TRANSKETOLASE-LIKE PYRIMIDINE-BINDING DOMAIN-CONTAINING PROTEIN"/>
    <property type="match status" value="1"/>
</dbReference>
<protein>
    <submittedName>
        <fullName evidence="6">Transketolase, C-terminal subunit</fullName>
    </submittedName>
</protein>
<proteinExistence type="inferred from homology"/>
<evidence type="ECO:0000259" key="5">
    <source>
        <dbReference type="SMART" id="SM00861"/>
    </source>
</evidence>
<comment type="similarity">
    <text evidence="2">Belongs to the transketolase family.</text>
</comment>
<dbReference type="SUPFAM" id="SSF52518">
    <property type="entry name" value="Thiamin diphosphate-binding fold (THDP-binding)"/>
    <property type="match status" value="1"/>
</dbReference>
<dbReference type="GO" id="GO:0016740">
    <property type="term" value="F:transferase activity"/>
    <property type="evidence" value="ECO:0007669"/>
    <property type="project" value="UniProtKB-KW"/>
</dbReference>
<dbReference type="InterPro" id="IPR020826">
    <property type="entry name" value="Transketolase_BS"/>
</dbReference>
<name>A0A0S6UG83_NEOTH</name>
<evidence type="ECO:0000256" key="1">
    <source>
        <dbReference type="ARBA" id="ARBA00001964"/>
    </source>
</evidence>
<dbReference type="Gene3D" id="3.40.50.970">
    <property type="match status" value="1"/>
</dbReference>
<sequence length="321" mass="34314">MIAFLRRKIYMTKIATREAYGKALVELGRQNSQVVVLDADLSKSTMTRYFAQEFPERFFNMGIAEQSLMGTAAGLGLSGKIPFASTFAVFATGRAYDQVRNGIAYPKVNVKIAATHAGLTVGEDGASHQAVEDVTLMRAIPNMTVIVPADGEETRQAVFAAAAYQGPVYIRLGRPAVPVIYNEDYRFQIGRAHTLRRGKDAAIIACGVMVHEALRAAEELAAAGLEVMVVNMSTIKPLDREAVLAAAATGAVVTAEEHTVIGGLGSAVAEVLATERPVPLAMVGIRDTFGESGKPDELMAKYGLTARDIVAAVKRLKGKKD</sequence>
<dbReference type="InterPro" id="IPR033248">
    <property type="entry name" value="Transketolase_C"/>
</dbReference>
<accession>A0A0S6UG83</accession>
<dbReference type="Proteomes" id="UP000063718">
    <property type="component" value="Unassembled WGS sequence"/>
</dbReference>
<keyword evidence="4" id="KW-0786">Thiamine pyrophosphate</keyword>
<dbReference type="AlphaFoldDB" id="A0A0S6UG83"/>
<dbReference type="InterPro" id="IPR051157">
    <property type="entry name" value="PDH/Transketolase"/>
</dbReference>
<dbReference type="EMBL" id="DF238840">
    <property type="protein sequence ID" value="GAF26011.1"/>
    <property type="molecule type" value="Genomic_DNA"/>
</dbReference>
<dbReference type="PANTHER" id="PTHR43825">
    <property type="entry name" value="PYRUVATE DEHYDROGENASE E1 COMPONENT"/>
    <property type="match status" value="1"/>
</dbReference>